<feature type="compositionally biased region" description="Low complexity" evidence="1">
    <location>
        <begin position="1"/>
        <end position="16"/>
    </location>
</feature>
<reference evidence="2" key="1">
    <citation type="journal article" date="2020" name="Stud. Mycol.">
        <title>101 Dothideomycetes genomes: a test case for predicting lifestyles and emergence of pathogens.</title>
        <authorList>
            <person name="Haridas S."/>
            <person name="Albert R."/>
            <person name="Binder M."/>
            <person name="Bloem J."/>
            <person name="Labutti K."/>
            <person name="Salamov A."/>
            <person name="Andreopoulos B."/>
            <person name="Baker S."/>
            <person name="Barry K."/>
            <person name="Bills G."/>
            <person name="Bluhm B."/>
            <person name="Cannon C."/>
            <person name="Castanera R."/>
            <person name="Culley D."/>
            <person name="Daum C."/>
            <person name="Ezra D."/>
            <person name="Gonzalez J."/>
            <person name="Henrissat B."/>
            <person name="Kuo A."/>
            <person name="Liang C."/>
            <person name="Lipzen A."/>
            <person name="Lutzoni F."/>
            <person name="Magnuson J."/>
            <person name="Mondo S."/>
            <person name="Nolan M."/>
            <person name="Ohm R."/>
            <person name="Pangilinan J."/>
            <person name="Park H.-J."/>
            <person name="Ramirez L."/>
            <person name="Alfaro M."/>
            <person name="Sun H."/>
            <person name="Tritt A."/>
            <person name="Yoshinaga Y."/>
            <person name="Zwiers L.-H."/>
            <person name="Turgeon B."/>
            <person name="Goodwin S."/>
            <person name="Spatafora J."/>
            <person name="Crous P."/>
            <person name="Grigoriev I."/>
        </authorList>
    </citation>
    <scope>NUCLEOTIDE SEQUENCE</scope>
    <source>
        <strain evidence="2">CBS 113389</strain>
    </source>
</reference>
<accession>A0A6A6PKH4</accession>
<feature type="region of interest" description="Disordered" evidence="1">
    <location>
        <begin position="1"/>
        <end position="23"/>
    </location>
</feature>
<dbReference type="RefSeq" id="XP_033586995.1">
    <property type="nucleotide sequence ID" value="XM_033730021.1"/>
</dbReference>
<proteinExistence type="predicted"/>
<name>A0A6A6PKH4_9PEZI</name>
<dbReference type="Proteomes" id="UP000799767">
    <property type="component" value="Unassembled WGS sequence"/>
</dbReference>
<keyword evidence="3" id="KW-1185">Reference proteome</keyword>
<dbReference type="OrthoDB" id="4360278at2759"/>
<dbReference type="GeneID" id="54471023"/>
<evidence type="ECO:0000313" key="2">
    <source>
        <dbReference type="EMBL" id="KAF2480425.1"/>
    </source>
</evidence>
<protein>
    <submittedName>
        <fullName evidence="2">Uncharacterized protein</fullName>
    </submittedName>
</protein>
<dbReference type="EMBL" id="MU001639">
    <property type="protein sequence ID" value="KAF2480425.1"/>
    <property type="molecule type" value="Genomic_DNA"/>
</dbReference>
<sequence>MASAAAGAARRAPTRAPFLDPTHQRGLTSLLSRTYGKPVHLNLVPVKLPHHDPDILAQYMVQKLRDRRALPRRIVRDAAWKAELPTAEQLIRKERDRYAREVEQARDPLTLAKLTHGGVVESVTGVLKGLTLSQVSSVAAKTAGRLSPRITANRADGKGAIRGTTKKAPTHMIRGTVKANTAHALRAGKRRIGAYGVRVTLGYT</sequence>
<dbReference type="AlphaFoldDB" id="A0A6A6PKH4"/>
<evidence type="ECO:0000313" key="3">
    <source>
        <dbReference type="Proteomes" id="UP000799767"/>
    </source>
</evidence>
<evidence type="ECO:0000256" key="1">
    <source>
        <dbReference type="SAM" id="MobiDB-lite"/>
    </source>
</evidence>
<organism evidence="2 3">
    <name type="scientific">Neohortaea acidophila</name>
    <dbReference type="NCBI Taxonomy" id="245834"/>
    <lineage>
        <taxon>Eukaryota</taxon>
        <taxon>Fungi</taxon>
        <taxon>Dikarya</taxon>
        <taxon>Ascomycota</taxon>
        <taxon>Pezizomycotina</taxon>
        <taxon>Dothideomycetes</taxon>
        <taxon>Dothideomycetidae</taxon>
        <taxon>Mycosphaerellales</taxon>
        <taxon>Teratosphaeriaceae</taxon>
        <taxon>Neohortaea</taxon>
    </lineage>
</organism>
<gene>
    <name evidence="2" type="ORF">BDY17DRAFT_192670</name>
</gene>